<sequence length="157" mass="17449">MDVDTDFPVPFHCPQLAPMGIAGWDYSSVPELVSLPDGMSPDDAEELKADLRVVHAAASPVERERCVRQLALAWEDYFLPKYPVPFFEVRVADVRAVGGSLSTALQLYDEARRWLSLIPIDCPTLTQLHISGAAIHQWKKHGLLCQVCRHGPESGSR</sequence>
<dbReference type="Proteomes" id="UP000790377">
    <property type="component" value="Unassembled WGS sequence"/>
</dbReference>
<reference evidence="1" key="1">
    <citation type="journal article" date="2021" name="New Phytol.">
        <title>Evolutionary innovations through gain and loss of genes in the ectomycorrhizal Boletales.</title>
        <authorList>
            <person name="Wu G."/>
            <person name="Miyauchi S."/>
            <person name="Morin E."/>
            <person name="Kuo A."/>
            <person name="Drula E."/>
            <person name="Varga T."/>
            <person name="Kohler A."/>
            <person name="Feng B."/>
            <person name="Cao Y."/>
            <person name="Lipzen A."/>
            <person name="Daum C."/>
            <person name="Hundley H."/>
            <person name="Pangilinan J."/>
            <person name="Johnson J."/>
            <person name="Barry K."/>
            <person name="LaButti K."/>
            <person name="Ng V."/>
            <person name="Ahrendt S."/>
            <person name="Min B."/>
            <person name="Choi I.G."/>
            <person name="Park H."/>
            <person name="Plett J.M."/>
            <person name="Magnuson J."/>
            <person name="Spatafora J.W."/>
            <person name="Nagy L.G."/>
            <person name="Henrissat B."/>
            <person name="Grigoriev I.V."/>
            <person name="Yang Z.L."/>
            <person name="Xu J."/>
            <person name="Martin F.M."/>
        </authorList>
    </citation>
    <scope>NUCLEOTIDE SEQUENCE</scope>
    <source>
        <strain evidence="1">ATCC 28755</strain>
    </source>
</reference>
<dbReference type="EMBL" id="MU267605">
    <property type="protein sequence ID" value="KAH7915070.1"/>
    <property type="molecule type" value="Genomic_DNA"/>
</dbReference>
<name>A0ACB8AP54_9AGAM</name>
<gene>
    <name evidence="1" type="ORF">BJ138DRAFT_998746</name>
</gene>
<proteinExistence type="predicted"/>
<comment type="caution">
    <text evidence="1">The sequence shown here is derived from an EMBL/GenBank/DDBJ whole genome shotgun (WGS) entry which is preliminary data.</text>
</comment>
<organism evidence="1 2">
    <name type="scientific">Hygrophoropsis aurantiaca</name>
    <dbReference type="NCBI Taxonomy" id="72124"/>
    <lineage>
        <taxon>Eukaryota</taxon>
        <taxon>Fungi</taxon>
        <taxon>Dikarya</taxon>
        <taxon>Basidiomycota</taxon>
        <taxon>Agaricomycotina</taxon>
        <taxon>Agaricomycetes</taxon>
        <taxon>Agaricomycetidae</taxon>
        <taxon>Boletales</taxon>
        <taxon>Coniophorineae</taxon>
        <taxon>Hygrophoropsidaceae</taxon>
        <taxon>Hygrophoropsis</taxon>
    </lineage>
</organism>
<evidence type="ECO:0000313" key="2">
    <source>
        <dbReference type="Proteomes" id="UP000790377"/>
    </source>
</evidence>
<protein>
    <submittedName>
        <fullName evidence="1">Uncharacterized protein</fullName>
    </submittedName>
</protein>
<keyword evidence="2" id="KW-1185">Reference proteome</keyword>
<accession>A0ACB8AP54</accession>
<evidence type="ECO:0000313" key="1">
    <source>
        <dbReference type="EMBL" id="KAH7915070.1"/>
    </source>
</evidence>